<reference evidence="3" key="1">
    <citation type="submission" date="2022-01" db="EMBL/GenBank/DDBJ databases">
        <authorList>
            <person name="Jo J.-H."/>
            <person name="Im W.-T."/>
        </authorList>
    </citation>
    <scope>NUCLEOTIDE SEQUENCE</scope>
    <source>
        <strain evidence="3">NA20</strain>
    </source>
</reference>
<accession>A0ABS9KQ10</accession>
<dbReference type="PANTHER" id="PTHR12147">
    <property type="entry name" value="METALLOPEPTIDASE M28 FAMILY MEMBER"/>
    <property type="match status" value="1"/>
</dbReference>
<dbReference type="SUPFAM" id="SSF53187">
    <property type="entry name" value="Zn-dependent exopeptidases"/>
    <property type="match status" value="1"/>
</dbReference>
<dbReference type="InterPro" id="IPR007484">
    <property type="entry name" value="Peptidase_M28"/>
</dbReference>
<dbReference type="Proteomes" id="UP001165367">
    <property type="component" value="Unassembled WGS sequence"/>
</dbReference>
<gene>
    <name evidence="3" type="ORF">LZZ85_08925</name>
</gene>
<organism evidence="3 4">
    <name type="scientific">Terrimonas ginsenosidimutans</name>
    <dbReference type="NCBI Taxonomy" id="2908004"/>
    <lineage>
        <taxon>Bacteria</taxon>
        <taxon>Pseudomonadati</taxon>
        <taxon>Bacteroidota</taxon>
        <taxon>Chitinophagia</taxon>
        <taxon>Chitinophagales</taxon>
        <taxon>Chitinophagaceae</taxon>
        <taxon>Terrimonas</taxon>
    </lineage>
</organism>
<dbReference type="Pfam" id="PF04389">
    <property type="entry name" value="Peptidase_M28"/>
    <property type="match status" value="1"/>
</dbReference>
<dbReference type="PANTHER" id="PTHR12147:SF26">
    <property type="entry name" value="PEPTIDASE M28 DOMAIN-CONTAINING PROTEIN"/>
    <property type="match status" value="1"/>
</dbReference>
<sequence length="428" mass="47804">MHKKIGHLLAMLLGAWPFLLAQQPVTDSFPEQRAREIITVLAGDSLRGRGNLTPDLLKAAGFVMNDFAHSGLRPLPGGSFFHAFQPNGGPSESKKDRLEWNGRVVSPDDYLYFHNAPGIYQPRELSSFKVIRIDSVSADILQRYQDVQDDLLLWTVNPLKEEDWKRIRLPADTFAGARLLITGVDAPQTMRLVAEEAYYRSVSYNIAGILPGKTLPSECIVFSAHYDHIGIEKGRDSIMNGANDNASGTTALLMLARYFAMRDDNARTLVFCAFSGEEIGLRGSSAMTRELSTDKIKAGINLEMLGYPQYGKKRVYITGQHYSSMPAFLKKALTAEGLKVVREPDEEKMLFARSDNFPFFRKGIPFHTIMASDDDEPCYHKPCDEVARMDLANLCVIVKAIAHAAKDLISAAETPGKLRLPRYLERED</sequence>
<name>A0ABS9KQ10_9BACT</name>
<comment type="caution">
    <text evidence="3">The sequence shown here is derived from an EMBL/GenBank/DDBJ whole genome shotgun (WGS) entry which is preliminary data.</text>
</comment>
<dbReference type="Gene3D" id="3.40.630.10">
    <property type="entry name" value="Zn peptidases"/>
    <property type="match status" value="1"/>
</dbReference>
<dbReference type="InterPro" id="IPR045175">
    <property type="entry name" value="M28_fam"/>
</dbReference>
<feature type="signal peptide" evidence="1">
    <location>
        <begin position="1"/>
        <end position="21"/>
    </location>
</feature>
<evidence type="ECO:0000313" key="3">
    <source>
        <dbReference type="EMBL" id="MCG2614401.1"/>
    </source>
</evidence>
<proteinExistence type="predicted"/>
<protein>
    <submittedName>
        <fullName evidence="3">M28 family peptidase</fullName>
    </submittedName>
</protein>
<feature type="chain" id="PRO_5045051246" evidence="1">
    <location>
        <begin position="22"/>
        <end position="428"/>
    </location>
</feature>
<keyword evidence="1" id="KW-0732">Signal</keyword>
<feature type="domain" description="Peptidase M28" evidence="2">
    <location>
        <begin position="205"/>
        <end position="403"/>
    </location>
</feature>
<evidence type="ECO:0000259" key="2">
    <source>
        <dbReference type="Pfam" id="PF04389"/>
    </source>
</evidence>
<evidence type="ECO:0000313" key="4">
    <source>
        <dbReference type="Proteomes" id="UP001165367"/>
    </source>
</evidence>
<evidence type="ECO:0000256" key="1">
    <source>
        <dbReference type="SAM" id="SignalP"/>
    </source>
</evidence>
<dbReference type="EMBL" id="JAKLTR010000004">
    <property type="protein sequence ID" value="MCG2614401.1"/>
    <property type="molecule type" value="Genomic_DNA"/>
</dbReference>
<dbReference type="RefSeq" id="WP_237870767.1">
    <property type="nucleotide sequence ID" value="NZ_JAKLTR010000004.1"/>
</dbReference>
<keyword evidence="4" id="KW-1185">Reference proteome</keyword>